<accession>A0A8S3UM30</accession>
<feature type="region of interest" description="Disordered" evidence="1">
    <location>
        <begin position="533"/>
        <end position="555"/>
    </location>
</feature>
<dbReference type="OrthoDB" id="6327853at2759"/>
<name>A0A8S3UM30_MYTED</name>
<proteinExistence type="predicted"/>
<protein>
    <submittedName>
        <fullName evidence="2">Uncharacterized protein</fullName>
    </submittedName>
</protein>
<dbReference type="Proteomes" id="UP000683360">
    <property type="component" value="Unassembled WGS sequence"/>
</dbReference>
<comment type="caution">
    <text evidence="2">The sequence shown here is derived from an EMBL/GenBank/DDBJ whole genome shotgun (WGS) entry which is preliminary data.</text>
</comment>
<reference evidence="2" key="1">
    <citation type="submission" date="2021-03" db="EMBL/GenBank/DDBJ databases">
        <authorList>
            <person name="Bekaert M."/>
        </authorList>
    </citation>
    <scope>NUCLEOTIDE SEQUENCE</scope>
</reference>
<evidence type="ECO:0000313" key="2">
    <source>
        <dbReference type="EMBL" id="CAG2246374.1"/>
    </source>
</evidence>
<gene>
    <name evidence="2" type="ORF">MEDL_58346</name>
</gene>
<keyword evidence="3" id="KW-1185">Reference proteome</keyword>
<feature type="compositionally biased region" description="Gly residues" evidence="1">
    <location>
        <begin position="535"/>
        <end position="555"/>
    </location>
</feature>
<organism evidence="2 3">
    <name type="scientific">Mytilus edulis</name>
    <name type="common">Blue mussel</name>
    <dbReference type="NCBI Taxonomy" id="6550"/>
    <lineage>
        <taxon>Eukaryota</taxon>
        <taxon>Metazoa</taxon>
        <taxon>Spiralia</taxon>
        <taxon>Lophotrochozoa</taxon>
        <taxon>Mollusca</taxon>
        <taxon>Bivalvia</taxon>
        <taxon>Autobranchia</taxon>
        <taxon>Pteriomorphia</taxon>
        <taxon>Mytilida</taxon>
        <taxon>Mytiloidea</taxon>
        <taxon>Mytilidae</taxon>
        <taxon>Mytilinae</taxon>
        <taxon>Mytilus</taxon>
    </lineage>
</organism>
<dbReference type="AlphaFoldDB" id="A0A8S3UM30"/>
<dbReference type="EMBL" id="CAJPWZ010002859">
    <property type="protein sequence ID" value="CAG2246374.1"/>
    <property type="molecule type" value="Genomic_DNA"/>
</dbReference>
<evidence type="ECO:0000256" key="1">
    <source>
        <dbReference type="SAM" id="MobiDB-lite"/>
    </source>
</evidence>
<sequence>MVPVTTDMHLGKKIRIAGSVNLHHELSILHPCESFEITGSKSKLVWDKEANITLECLFVYINGFFKPGTINFGSGVEALKIGYYGDFEFKADGPVLTNSFWADGTTKINNAAEFKSLNRSDLRIEVFVVDESGHLYLNHDSSPKIVSGAQVATTYNNIRARYLVVNGYLNATLLSTDPGVDKVTVGKDGTFLFTPYDEFLVHEIEVNGLMNSHTPVIFRGQRLAKVETLTIGESGTMILDNNAQETKSWSGVSEMPFHYVYVNGHLKAGKILNRYINETDEGWNYMYIHNSSSIFEFETEYPFLIETADINGTFISYKPVAITAPSSSSKRLVIFIGFGGHMTLDSDSSHPIGPFASNSSINAEHLVMDTGSLFEAGDTHFDIDTVEISGSINAQPKSKVEIRSFTVTNTGKVNITTPIILESLTVSVAGLLDIDFRRMPENTNSGNAASDILVTDNILISGTLQAGSLYIETDKMTVSGTLDVSGGGFLNSKGTGGGLGSSSGASGGSYGGRGGRGSVAIAAMPHGSIYTEGTWGSGGGRAGSTLGGRGGGSSM</sequence>
<evidence type="ECO:0000313" key="3">
    <source>
        <dbReference type="Proteomes" id="UP000683360"/>
    </source>
</evidence>